<evidence type="ECO:0000313" key="1">
    <source>
        <dbReference type="EMBL" id="RJL24825.1"/>
    </source>
</evidence>
<dbReference type="EMBL" id="QZEY01000014">
    <property type="protein sequence ID" value="RJL24825.1"/>
    <property type="molecule type" value="Genomic_DNA"/>
</dbReference>
<dbReference type="OrthoDB" id="3492988at2"/>
<sequence>MAQGYQTAKAELSGLISGTEQAASAAGVRIPTAALRAFADWSQDAAADLRRRAAAIERDDGGWDPATIGLTGLGAGVLVAPDQRLTPEQLRAQADADAAKIKDAIAKHGPNRGREILAVQARLAALHANEPEYTQRLLRQTAPEVARLARWLAANPSTPVDPHRPARKPGEIFSAGDAAILAGFGTALAGLSRTRKDQIPAALKKELQNPKGDKFSHAMLIKHGPTGKYWDPTLLSDLAKSTLTWRRENPIRPVIPGVARDPRPNPAEWWSEAVPELRRPFAKEEKDAVEKLIADFDPTANVLSKVSQNPQAARLLVADPQAAKDLIQNDWTVASPVTPGKVVDFSDPAGKVIVTATASRVQPASKLSYQAALNVFQATVEHQKFLSKEARWPHALPQREELTPSLTRALATMGVGYIGDLKLAVPNATGDPTIDGSRVILNADSLKGYLGALAKDPTALGIFRGGIDRELARAAKEDLLMAKTDSTRGKGDAEIRQLGALAGVAWQEMANQRYSAAKARDEANARAIWVLTLAPKVAGLPGVLPEVPEAQKPAADWVKFGIEQTTGVLQNTVFDTGNGARAQLINEKDRERAIQNLQLPVAQALAELINEKEIVLSAGHAIPPEILRGGRIVLDDGEEVSKFIRWFALLDKNLQEPYTEASDAFRFHSK</sequence>
<dbReference type="Proteomes" id="UP000265768">
    <property type="component" value="Unassembled WGS sequence"/>
</dbReference>
<comment type="caution">
    <text evidence="1">The sequence shown here is derived from an EMBL/GenBank/DDBJ whole genome shotgun (WGS) entry which is preliminary data.</text>
</comment>
<proteinExistence type="predicted"/>
<reference evidence="1 2" key="1">
    <citation type="submission" date="2018-09" db="EMBL/GenBank/DDBJ databases">
        <title>YIM 75507 draft genome.</title>
        <authorList>
            <person name="Tang S."/>
            <person name="Feng Y."/>
        </authorList>
    </citation>
    <scope>NUCLEOTIDE SEQUENCE [LARGE SCALE GENOMIC DNA]</scope>
    <source>
        <strain evidence="1 2">YIM 75507</strain>
    </source>
</reference>
<keyword evidence="2" id="KW-1185">Reference proteome</keyword>
<dbReference type="AlphaFoldDB" id="A0A3A4A872"/>
<protein>
    <submittedName>
        <fullName evidence="1">Uncharacterized protein</fullName>
    </submittedName>
</protein>
<accession>A0A3A4A872</accession>
<dbReference type="RefSeq" id="WP_119929741.1">
    <property type="nucleotide sequence ID" value="NZ_QZEY01000014.1"/>
</dbReference>
<name>A0A3A4A872_9ACTN</name>
<gene>
    <name evidence="1" type="ORF">D5H75_29035</name>
</gene>
<evidence type="ECO:0000313" key="2">
    <source>
        <dbReference type="Proteomes" id="UP000265768"/>
    </source>
</evidence>
<organism evidence="1 2">
    <name type="scientific">Bailinhaonella thermotolerans</name>
    <dbReference type="NCBI Taxonomy" id="1070861"/>
    <lineage>
        <taxon>Bacteria</taxon>
        <taxon>Bacillati</taxon>
        <taxon>Actinomycetota</taxon>
        <taxon>Actinomycetes</taxon>
        <taxon>Streptosporangiales</taxon>
        <taxon>Streptosporangiaceae</taxon>
        <taxon>Bailinhaonella</taxon>
    </lineage>
</organism>